<evidence type="ECO:0000313" key="2">
    <source>
        <dbReference type="Proteomes" id="UP001164745"/>
    </source>
</evidence>
<dbReference type="Pfam" id="PF06898">
    <property type="entry name" value="YqfD"/>
    <property type="match status" value="1"/>
</dbReference>
<dbReference type="Proteomes" id="UP001164745">
    <property type="component" value="Chromosome"/>
</dbReference>
<keyword evidence="2" id="KW-1185">Reference proteome</keyword>
<evidence type="ECO:0000313" key="1">
    <source>
        <dbReference type="EMBL" id="WAM30689.1"/>
    </source>
</evidence>
<name>A0ABY7BDK6_9FIRM</name>
<dbReference type="InterPro" id="IPR010690">
    <property type="entry name" value="YqfD"/>
</dbReference>
<proteinExistence type="predicted"/>
<organism evidence="1 2">
    <name type="scientific">Caldicellulosiruptor naganoensis</name>
    <dbReference type="NCBI Taxonomy" id="29324"/>
    <lineage>
        <taxon>Bacteria</taxon>
        <taxon>Bacillati</taxon>
        <taxon>Bacillota</taxon>
        <taxon>Bacillota incertae sedis</taxon>
        <taxon>Caldicellulosiruptorales</taxon>
        <taxon>Caldicellulosiruptoraceae</taxon>
        <taxon>Caldicellulosiruptor</taxon>
    </lineage>
</organism>
<protein>
    <submittedName>
        <fullName evidence="1">Sporulation protein YqfD</fullName>
    </submittedName>
</protein>
<gene>
    <name evidence="1" type="ORF">OTJ99_001461</name>
</gene>
<sequence length="260" mass="30189">MRNYNIKPFTLKSCIDGEKLSKVLLSELEELMWVKVKKEGGLLIVEYVKREGDNPQNKHGKIFARSSGVVQKLLLKSGNALVKEGDTVIAGQLLVDNKVVTKDGNEYYEDAIADIIAATFYTVSKDFSLPTSQKVYTFQKKVPFIAIGQHEVIPKIVVTNNENCDKIKIREYKIFIVPFRVGVYEIRKYELRKYILDLEKVKEELIKSCDKDFKRKTTDKKILAISKVRTYFKVIKMRNEIKRIECIRYYECLEDIALKK</sequence>
<reference evidence="1" key="1">
    <citation type="submission" date="2022-12" db="EMBL/GenBank/DDBJ databases">
        <authorList>
            <person name="Bing R.G."/>
            <person name="Willard D.J."/>
            <person name="Manesh M.J.H."/>
            <person name="Laemthong T."/>
            <person name="Crosby J.R."/>
            <person name="Kelly R.M."/>
        </authorList>
    </citation>
    <scope>NUCLEOTIDE SEQUENCE</scope>
    <source>
        <strain evidence="1">DSM 8991</strain>
    </source>
</reference>
<dbReference type="EMBL" id="CP113864">
    <property type="protein sequence ID" value="WAM30689.1"/>
    <property type="molecule type" value="Genomic_DNA"/>
</dbReference>
<dbReference type="RefSeq" id="WP_268748476.1">
    <property type="nucleotide sequence ID" value="NZ_CP113864.1"/>
</dbReference>
<accession>A0ABY7BDK6</accession>